<protein>
    <submittedName>
        <fullName evidence="3">VanZ family protein</fullName>
    </submittedName>
</protein>
<evidence type="ECO:0000313" key="3">
    <source>
        <dbReference type="EMBL" id="MCG2618088.1"/>
    </source>
</evidence>
<dbReference type="PANTHER" id="PTHR28008:SF1">
    <property type="entry name" value="DOMAIN PROTEIN, PUTATIVE (AFU_ORTHOLOGUE AFUA_3G10980)-RELATED"/>
    <property type="match status" value="1"/>
</dbReference>
<organism evidence="3 4">
    <name type="scientific">Terrimonas ginsenosidimutans</name>
    <dbReference type="NCBI Taxonomy" id="2908004"/>
    <lineage>
        <taxon>Bacteria</taxon>
        <taxon>Pseudomonadati</taxon>
        <taxon>Bacteroidota</taxon>
        <taxon>Chitinophagia</taxon>
        <taxon>Chitinophagales</taxon>
        <taxon>Chitinophagaceae</taxon>
        <taxon>Terrimonas</taxon>
    </lineage>
</organism>
<accession>A0ABS9L0Q4</accession>
<dbReference type="InterPro" id="IPR006976">
    <property type="entry name" value="VanZ-like"/>
</dbReference>
<evidence type="ECO:0000259" key="2">
    <source>
        <dbReference type="Pfam" id="PF04892"/>
    </source>
</evidence>
<keyword evidence="1" id="KW-0472">Membrane</keyword>
<feature type="transmembrane region" description="Helical" evidence="1">
    <location>
        <begin position="40"/>
        <end position="56"/>
    </location>
</feature>
<feature type="domain" description="VanZ-like" evidence="2">
    <location>
        <begin position="39"/>
        <end position="109"/>
    </location>
</feature>
<keyword evidence="1" id="KW-0812">Transmembrane</keyword>
<feature type="transmembrane region" description="Helical" evidence="1">
    <location>
        <begin position="89"/>
        <end position="110"/>
    </location>
</feature>
<comment type="caution">
    <text evidence="3">The sequence shown here is derived from an EMBL/GenBank/DDBJ whole genome shotgun (WGS) entry which is preliminary data.</text>
</comment>
<gene>
    <name evidence="3" type="ORF">LZZ85_27545</name>
</gene>
<evidence type="ECO:0000256" key="1">
    <source>
        <dbReference type="SAM" id="Phobius"/>
    </source>
</evidence>
<keyword evidence="1" id="KW-1133">Transmembrane helix</keyword>
<evidence type="ECO:0000313" key="4">
    <source>
        <dbReference type="Proteomes" id="UP001165367"/>
    </source>
</evidence>
<keyword evidence="4" id="KW-1185">Reference proteome</keyword>
<name>A0ABS9L0Q4_9BACT</name>
<dbReference type="Proteomes" id="UP001165367">
    <property type="component" value="Unassembled WGS sequence"/>
</dbReference>
<dbReference type="RefSeq" id="WP_237877215.1">
    <property type="nucleotide sequence ID" value="NZ_JAKLTR010000032.1"/>
</dbReference>
<dbReference type="EMBL" id="JAKLTR010000032">
    <property type="protein sequence ID" value="MCG2618088.1"/>
    <property type="molecule type" value="Genomic_DNA"/>
</dbReference>
<dbReference type="Pfam" id="PF04892">
    <property type="entry name" value="VanZ"/>
    <property type="match status" value="1"/>
</dbReference>
<proteinExistence type="predicted"/>
<reference evidence="3" key="1">
    <citation type="submission" date="2022-01" db="EMBL/GenBank/DDBJ databases">
        <authorList>
            <person name="Jo J.-H."/>
            <person name="Im W.-T."/>
        </authorList>
    </citation>
    <scope>NUCLEOTIDE SEQUENCE</scope>
    <source>
        <strain evidence="3">NA20</strain>
    </source>
</reference>
<sequence>MKKVFWKVIVLASLVMLLIPDFHPERFYTSEYHEWLDILHHSGYFFVFTTAILWVFPGCRRFFPFYFLIIGVSVMLEVAQLWIPRRSFGLMDMGSNILGITLAYLCWWTISRLRARSRKKADQSDQV</sequence>
<dbReference type="PANTHER" id="PTHR28008">
    <property type="entry name" value="DOMAIN PROTEIN, PUTATIVE (AFU_ORTHOLOGUE AFUA_3G10980)-RELATED"/>
    <property type="match status" value="1"/>
</dbReference>
<feature type="transmembrane region" description="Helical" evidence="1">
    <location>
        <begin position="63"/>
        <end position="83"/>
    </location>
</feature>